<dbReference type="EMBL" id="JAOTPV010000005">
    <property type="protein sequence ID" value="KAJ4482447.1"/>
    <property type="molecule type" value="Genomic_DNA"/>
</dbReference>
<evidence type="ECO:0000313" key="9">
    <source>
        <dbReference type="Proteomes" id="UP001150266"/>
    </source>
</evidence>
<evidence type="ECO:0000256" key="4">
    <source>
        <dbReference type="ARBA" id="ARBA00022989"/>
    </source>
</evidence>
<feature type="transmembrane region" description="Helical" evidence="6">
    <location>
        <begin position="155"/>
        <end position="178"/>
    </location>
</feature>
<feature type="transmembrane region" description="Helical" evidence="6">
    <location>
        <begin position="129"/>
        <end position="149"/>
    </location>
</feature>
<feature type="transmembrane region" description="Helical" evidence="6">
    <location>
        <begin position="252"/>
        <end position="273"/>
    </location>
</feature>
<dbReference type="PROSITE" id="PS50850">
    <property type="entry name" value="MFS"/>
    <property type="match status" value="1"/>
</dbReference>
<dbReference type="AlphaFoldDB" id="A0A9W9AK33"/>
<keyword evidence="3 6" id="KW-0812">Transmembrane</keyword>
<feature type="transmembrane region" description="Helical" evidence="6">
    <location>
        <begin position="190"/>
        <end position="213"/>
    </location>
</feature>
<dbReference type="InterPro" id="IPR036259">
    <property type="entry name" value="MFS_trans_sf"/>
</dbReference>
<feature type="transmembrane region" description="Helical" evidence="6">
    <location>
        <begin position="394"/>
        <end position="413"/>
    </location>
</feature>
<dbReference type="GO" id="GO:0016020">
    <property type="term" value="C:membrane"/>
    <property type="evidence" value="ECO:0007669"/>
    <property type="project" value="UniProtKB-SubCell"/>
</dbReference>
<evidence type="ECO:0000256" key="6">
    <source>
        <dbReference type="SAM" id="Phobius"/>
    </source>
</evidence>
<dbReference type="PANTHER" id="PTHR42718:SF9">
    <property type="entry name" value="MAJOR FACILITATOR SUPERFAMILY MULTIDRUG TRANSPORTER MFSC"/>
    <property type="match status" value="1"/>
</dbReference>
<keyword evidence="2" id="KW-0813">Transport</keyword>
<keyword evidence="4 6" id="KW-1133">Transmembrane helix</keyword>
<evidence type="ECO:0000256" key="5">
    <source>
        <dbReference type="ARBA" id="ARBA00023136"/>
    </source>
</evidence>
<feature type="domain" description="Major facilitator superfamily (MFS) profile" evidence="7">
    <location>
        <begin position="64"/>
        <end position="505"/>
    </location>
</feature>
<reference evidence="8" key="1">
    <citation type="submission" date="2022-08" db="EMBL/GenBank/DDBJ databases">
        <title>A Global Phylogenomic Analysis of the Shiitake Genus Lentinula.</title>
        <authorList>
            <consortium name="DOE Joint Genome Institute"/>
            <person name="Sierra-Patev S."/>
            <person name="Min B."/>
            <person name="Naranjo-Ortiz M."/>
            <person name="Looney B."/>
            <person name="Konkel Z."/>
            <person name="Slot J.C."/>
            <person name="Sakamoto Y."/>
            <person name="Steenwyk J.L."/>
            <person name="Rokas A."/>
            <person name="Carro J."/>
            <person name="Camarero S."/>
            <person name="Ferreira P."/>
            <person name="Molpeceres G."/>
            <person name="Ruiz-Duenas F.J."/>
            <person name="Serrano A."/>
            <person name="Henrissat B."/>
            <person name="Drula E."/>
            <person name="Hughes K.W."/>
            <person name="Mata J.L."/>
            <person name="Ishikawa N.K."/>
            <person name="Vargas-Isla R."/>
            <person name="Ushijima S."/>
            <person name="Smith C.A."/>
            <person name="Ahrendt S."/>
            <person name="Andreopoulos W."/>
            <person name="He G."/>
            <person name="Labutti K."/>
            <person name="Lipzen A."/>
            <person name="Ng V."/>
            <person name="Riley R."/>
            <person name="Sandor L."/>
            <person name="Barry K."/>
            <person name="Martinez A.T."/>
            <person name="Xiao Y."/>
            <person name="Gibbons J.G."/>
            <person name="Terashima K."/>
            <person name="Grigoriev I.V."/>
            <person name="Hibbett D.S."/>
        </authorList>
    </citation>
    <scope>NUCLEOTIDE SEQUENCE</scope>
    <source>
        <strain evidence="8">JLM2183</strain>
    </source>
</reference>
<accession>A0A9W9AK33</accession>
<feature type="transmembrane region" description="Helical" evidence="6">
    <location>
        <begin position="324"/>
        <end position="345"/>
    </location>
</feature>
<dbReference type="Proteomes" id="UP001150266">
    <property type="component" value="Unassembled WGS sequence"/>
</dbReference>
<comment type="subcellular location">
    <subcellularLocation>
        <location evidence="1">Membrane</location>
        <topology evidence="1">Multi-pass membrane protein</topology>
    </subcellularLocation>
</comment>
<gene>
    <name evidence="8" type="ORF">J3R30DRAFT_3287166</name>
</gene>
<feature type="transmembrane region" description="Helical" evidence="6">
    <location>
        <begin position="419"/>
        <end position="445"/>
    </location>
</feature>
<dbReference type="PANTHER" id="PTHR42718">
    <property type="entry name" value="MAJOR FACILITATOR SUPERFAMILY MULTIDRUG TRANSPORTER MFSC"/>
    <property type="match status" value="1"/>
</dbReference>
<sequence>MSFPSDSLKQDVFSPTATLCVDDTALSDTRSKAEPASDLEKSTSSTINIASEEQLLSTLRKRLILVVLSGAQFFDIYNSCAAIIALPALGADLKFSPAALQWVLSAYTLTFAAFMLISGRLSDMFHPKPVFVVGFLVIGLLSIPIAASVNPIMTIVLRALQGIGAAMNVPSAVAMISTSFLDHKERGRAYAIYGAFGAIGNCLDFIIGGVISSRTSWRWVFYVIAILVIPFAMVSWIILPRHINHLAKEKKGLDWPGVFSLTVGLILFVFAISQASAAGWQSPGVIAPLILSVVMFAMFLLIERIVKDPALPPRTWTNKSFTPLFFYGWSVYWWLFSSELQLVQIFTASSTTSCRDLWQFSSLSAAVRCLPLGISGGATAMLTGYIASKMPRRLLLVGGQALMVVGATLFALADDPSKYWSHIVPGMVFGNIGVAIGYVGCTIVVMEGVREGEEGVVSAVMYTAYQIGATLGLASKHFDSSRLDFMTSELIRISHTSRHFYYARD</sequence>
<dbReference type="OrthoDB" id="440755at2759"/>
<feature type="transmembrane region" description="Helical" evidence="6">
    <location>
        <begin position="285"/>
        <end position="303"/>
    </location>
</feature>
<feature type="transmembrane region" description="Helical" evidence="6">
    <location>
        <begin position="219"/>
        <end position="240"/>
    </location>
</feature>
<evidence type="ECO:0000256" key="3">
    <source>
        <dbReference type="ARBA" id="ARBA00022692"/>
    </source>
</evidence>
<dbReference type="InterPro" id="IPR011701">
    <property type="entry name" value="MFS"/>
</dbReference>
<evidence type="ECO:0000256" key="1">
    <source>
        <dbReference type="ARBA" id="ARBA00004141"/>
    </source>
</evidence>
<comment type="caution">
    <text evidence="8">The sequence shown here is derived from an EMBL/GenBank/DDBJ whole genome shotgun (WGS) entry which is preliminary data.</text>
</comment>
<evidence type="ECO:0000259" key="7">
    <source>
        <dbReference type="PROSITE" id="PS50850"/>
    </source>
</evidence>
<keyword evidence="5 6" id="KW-0472">Membrane</keyword>
<dbReference type="InterPro" id="IPR020846">
    <property type="entry name" value="MFS_dom"/>
</dbReference>
<feature type="transmembrane region" description="Helical" evidence="6">
    <location>
        <begin position="63"/>
        <end position="86"/>
    </location>
</feature>
<dbReference type="Gene3D" id="1.20.1250.20">
    <property type="entry name" value="MFS general substrate transporter like domains"/>
    <property type="match status" value="2"/>
</dbReference>
<evidence type="ECO:0000256" key="2">
    <source>
        <dbReference type="ARBA" id="ARBA00022448"/>
    </source>
</evidence>
<dbReference type="Pfam" id="PF07690">
    <property type="entry name" value="MFS_1"/>
    <property type="match status" value="1"/>
</dbReference>
<keyword evidence="9" id="KW-1185">Reference proteome</keyword>
<name>A0A9W9AK33_9AGAR</name>
<protein>
    <submittedName>
        <fullName evidence="8">Major facilitator superfamily domain-containing protein</fullName>
    </submittedName>
</protein>
<feature type="transmembrane region" description="Helical" evidence="6">
    <location>
        <begin position="365"/>
        <end position="387"/>
    </location>
</feature>
<evidence type="ECO:0000313" key="8">
    <source>
        <dbReference type="EMBL" id="KAJ4482447.1"/>
    </source>
</evidence>
<feature type="transmembrane region" description="Helical" evidence="6">
    <location>
        <begin position="98"/>
        <end position="117"/>
    </location>
</feature>
<proteinExistence type="predicted"/>
<organism evidence="8 9">
    <name type="scientific">Lentinula aciculospora</name>
    <dbReference type="NCBI Taxonomy" id="153920"/>
    <lineage>
        <taxon>Eukaryota</taxon>
        <taxon>Fungi</taxon>
        <taxon>Dikarya</taxon>
        <taxon>Basidiomycota</taxon>
        <taxon>Agaricomycotina</taxon>
        <taxon>Agaricomycetes</taxon>
        <taxon>Agaricomycetidae</taxon>
        <taxon>Agaricales</taxon>
        <taxon>Marasmiineae</taxon>
        <taxon>Omphalotaceae</taxon>
        <taxon>Lentinula</taxon>
    </lineage>
</organism>
<dbReference type="GO" id="GO:0022857">
    <property type="term" value="F:transmembrane transporter activity"/>
    <property type="evidence" value="ECO:0007669"/>
    <property type="project" value="InterPro"/>
</dbReference>
<dbReference type="SUPFAM" id="SSF103473">
    <property type="entry name" value="MFS general substrate transporter"/>
    <property type="match status" value="1"/>
</dbReference>